<reference evidence="1" key="1">
    <citation type="submission" date="2020-08" db="EMBL/GenBank/DDBJ databases">
        <title>Genome public.</title>
        <authorList>
            <person name="Liu C."/>
            <person name="Sun Q."/>
        </authorList>
    </citation>
    <scope>NUCLEOTIDE SEQUENCE</scope>
    <source>
        <strain evidence="1">NSJ-12</strain>
    </source>
</reference>
<dbReference type="Pfam" id="PF05954">
    <property type="entry name" value="Phage_GPD"/>
    <property type="match status" value="1"/>
</dbReference>
<dbReference type="AlphaFoldDB" id="A0A926EKF7"/>
<name>A0A926EKF7_9FIRM</name>
<dbReference type="Proteomes" id="UP000655830">
    <property type="component" value="Unassembled WGS sequence"/>
</dbReference>
<dbReference type="Gene3D" id="3.55.50.10">
    <property type="entry name" value="Baseplate protein-like domains"/>
    <property type="match status" value="1"/>
</dbReference>
<accession>A0A926EKF7</accession>
<proteinExistence type="predicted"/>
<dbReference type="SUPFAM" id="SSF69279">
    <property type="entry name" value="Phage tail proteins"/>
    <property type="match status" value="1"/>
</dbReference>
<sequence>MSRRVELKVNYQEIDISRDIAKHLVSFSYTDNATNEADDLEITLEDSEGLWHGDWLPEKGDLIHASFNVNNWEDGDRTLPCGTFTIDEINLDGPPDTVSLKGQSVPVASSIKYTKKTKSWKNVNLSQIAKDIAKVCGLSLMFECSNDPKYESIDQVKQSDMSFLQKLCTREGISLKITDNQMVLFEQKLYEQSEVVATYIKGKSNILSYDFSTSSNDTSYGSCRVRYTNPTTNKVIEYTTTVGEGPQLEINEQVKSKDEAKRVSSQRLREKNMKEYQANLSVLGNVNLVSGVTIELKGWHKFDGKYMIQKAIHKVIGGYTTDLELTKCLEGY</sequence>
<evidence type="ECO:0008006" key="3">
    <source>
        <dbReference type="Google" id="ProtNLM"/>
    </source>
</evidence>
<dbReference type="RefSeq" id="WP_249334060.1">
    <property type="nucleotide sequence ID" value="NZ_JACRSY010000041.1"/>
</dbReference>
<evidence type="ECO:0000313" key="2">
    <source>
        <dbReference type="Proteomes" id="UP000655830"/>
    </source>
</evidence>
<gene>
    <name evidence="1" type="ORF">H8718_17140</name>
</gene>
<dbReference type="EMBL" id="JACRSY010000041">
    <property type="protein sequence ID" value="MBC8581234.1"/>
    <property type="molecule type" value="Genomic_DNA"/>
</dbReference>
<protein>
    <recommendedName>
        <fullName evidence="3">Phage protein D</fullName>
    </recommendedName>
</protein>
<evidence type="ECO:0000313" key="1">
    <source>
        <dbReference type="EMBL" id="MBC8581234.1"/>
    </source>
</evidence>
<keyword evidence="2" id="KW-1185">Reference proteome</keyword>
<organism evidence="1 2">
    <name type="scientific">Zhenhengia yiwuensis</name>
    <dbReference type="NCBI Taxonomy" id="2763666"/>
    <lineage>
        <taxon>Bacteria</taxon>
        <taxon>Bacillati</taxon>
        <taxon>Bacillota</taxon>
        <taxon>Clostridia</taxon>
        <taxon>Lachnospirales</taxon>
        <taxon>Lachnospiraceae</taxon>
        <taxon>Zhenhengia</taxon>
    </lineage>
</organism>
<comment type="caution">
    <text evidence="1">The sequence shown here is derived from an EMBL/GenBank/DDBJ whole genome shotgun (WGS) entry which is preliminary data.</text>
</comment>